<organism evidence="1 2">
    <name type="scientific">Vanrija pseudolonga</name>
    <dbReference type="NCBI Taxonomy" id="143232"/>
    <lineage>
        <taxon>Eukaryota</taxon>
        <taxon>Fungi</taxon>
        <taxon>Dikarya</taxon>
        <taxon>Basidiomycota</taxon>
        <taxon>Agaricomycotina</taxon>
        <taxon>Tremellomycetes</taxon>
        <taxon>Trichosporonales</taxon>
        <taxon>Trichosporonaceae</taxon>
        <taxon>Vanrija</taxon>
    </lineage>
</organism>
<sequence>MSPNRPSDHSAQHDVWIDNSGYPLIVDMIAQHCDGPTQAAFSATTKARRARLAELLHHANVVSDGNGGAELVCAGTVARRETDPACLPLVPHMIHILDLDDGYWDDYVQGIQGAPSPTFPTGGLTSLRLLRRMGSAAGLHRSNTGRRFATLPRVPTLVDYIDINGTSFLSEQDNARIELQACLDRYILHLRWDATRPLPPKFDDIRFNRRGTVRQVFVVLHPHSGRTGEVVSAKSAATVVGHFLKSYFFPYPHHVPPTTFHLIGLEQTDIGPLVNIDCMPGCNHDSCACQHVSMRLYLTFVDVMLEAYTTALRGVALGDIPQNTEIELDITYDTQDRWREGIGADEAVVGHWVHPRGDAKTLDHTAYPYIIDLILHRCDAPTQAAFSATAKAYRTRLAKLVQHVNAIYDDGQVRFDYPRATTPRLTDPLHLPFIAPLVRTLDLDDAMWYNNYVADPEAEYNGSGVKRTVSSSTPPLLVVVRRMGSAVGVPNDFIRRHFPNIPKAKSLVDYVDVNGTSRIWDSNDENGPLIDLSFIKDMYILHLRWDVSTPMPARLSNVRFTDCSHVKCMLFVLHPHSTLPDYQDWQESAANLLALVFSSLYQAIHNEANPKRLEFIIIGLEQTDPKWRNRSPASRCDEDYSAQYQPFVSLLRHAWDILPIPPHCGRDLYFKFGSLAQFHAVLPKDKVLAGQWVQPHEEAKTVRRTRFH</sequence>
<evidence type="ECO:0000313" key="1">
    <source>
        <dbReference type="EMBL" id="WOO81771.1"/>
    </source>
</evidence>
<protein>
    <submittedName>
        <fullName evidence="1">Uncharacterized protein</fullName>
    </submittedName>
</protein>
<evidence type="ECO:0000313" key="2">
    <source>
        <dbReference type="Proteomes" id="UP000827549"/>
    </source>
</evidence>
<dbReference type="RefSeq" id="XP_062627803.1">
    <property type="nucleotide sequence ID" value="XM_062771819.1"/>
</dbReference>
<dbReference type="Proteomes" id="UP000827549">
    <property type="component" value="Chromosome 4"/>
</dbReference>
<name>A0AAF0YBN7_9TREE</name>
<dbReference type="AlphaFoldDB" id="A0AAF0YBN7"/>
<reference evidence="1" key="1">
    <citation type="submission" date="2023-10" db="EMBL/GenBank/DDBJ databases">
        <authorList>
            <person name="Noh H."/>
        </authorList>
    </citation>
    <scope>NUCLEOTIDE SEQUENCE</scope>
    <source>
        <strain evidence="1">DUCC4014</strain>
    </source>
</reference>
<proteinExistence type="predicted"/>
<dbReference type="EMBL" id="CP086717">
    <property type="protein sequence ID" value="WOO81771.1"/>
    <property type="molecule type" value="Genomic_DNA"/>
</dbReference>
<dbReference type="GeneID" id="87808521"/>
<gene>
    <name evidence="1" type="ORF">LOC62_04G005292</name>
</gene>
<keyword evidence="2" id="KW-1185">Reference proteome</keyword>
<accession>A0AAF0YBN7</accession>